<accession>A0AAE1KQ91</accession>
<organism evidence="1 2">
    <name type="scientific">Petrolisthes cinctipes</name>
    <name type="common">Flat porcelain crab</name>
    <dbReference type="NCBI Taxonomy" id="88211"/>
    <lineage>
        <taxon>Eukaryota</taxon>
        <taxon>Metazoa</taxon>
        <taxon>Ecdysozoa</taxon>
        <taxon>Arthropoda</taxon>
        <taxon>Crustacea</taxon>
        <taxon>Multicrustacea</taxon>
        <taxon>Malacostraca</taxon>
        <taxon>Eumalacostraca</taxon>
        <taxon>Eucarida</taxon>
        <taxon>Decapoda</taxon>
        <taxon>Pleocyemata</taxon>
        <taxon>Anomura</taxon>
        <taxon>Galatheoidea</taxon>
        <taxon>Porcellanidae</taxon>
        <taxon>Petrolisthes</taxon>
    </lineage>
</organism>
<dbReference type="AlphaFoldDB" id="A0AAE1KQ91"/>
<reference evidence="1" key="1">
    <citation type="submission" date="2023-10" db="EMBL/GenBank/DDBJ databases">
        <title>Genome assemblies of two species of porcelain crab, Petrolisthes cinctipes and Petrolisthes manimaculis (Anomura: Porcellanidae).</title>
        <authorList>
            <person name="Angst P."/>
        </authorList>
    </citation>
    <scope>NUCLEOTIDE SEQUENCE</scope>
    <source>
        <strain evidence="1">PB745_01</strain>
        <tissue evidence="1">Gill</tissue>
    </source>
</reference>
<dbReference type="Proteomes" id="UP001286313">
    <property type="component" value="Unassembled WGS sequence"/>
</dbReference>
<sequence>MAGGLDTGHLPFHYTPLHSLLLPCASPTRPQHSLPVLLHSTPPNTPTHYTTLTVTTPSSLPHSLTCSHPTSFTSTFAITRPALLPFFPHLPSPHHRHHHFTFSPSYSSSHHIASFIPFHAADVIPFAYIDPCLFHSSCRLFIST</sequence>
<keyword evidence="2" id="KW-1185">Reference proteome</keyword>
<evidence type="ECO:0000313" key="1">
    <source>
        <dbReference type="EMBL" id="KAK3882066.1"/>
    </source>
</evidence>
<protein>
    <submittedName>
        <fullName evidence="1">Uncharacterized protein</fullName>
    </submittedName>
</protein>
<comment type="caution">
    <text evidence="1">The sequence shown here is derived from an EMBL/GenBank/DDBJ whole genome shotgun (WGS) entry which is preliminary data.</text>
</comment>
<proteinExistence type="predicted"/>
<name>A0AAE1KQ91_PETCI</name>
<evidence type="ECO:0000313" key="2">
    <source>
        <dbReference type="Proteomes" id="UP001286313"/>
    </source>
</evidence>
<gene>
    <name evidence="1" type="ORF">Pcinc_013549</name>
</gene>
<dbReference type="EMBL" id="JAWQEG010001141">
    <property type="protein sequence ID" value="KAK3882066.1"/>
    <property type="molecule type" value="Genomic_DNA"/>
</dbReference>